<accession>A0A174H609</accession>
<dbReference type="EMBL" id="CYXR01000012">
    <property type="protein sequence ID" value="CUM97262.1"/>
    <property type="molecule type" value="Genomic_DNA"/>
</dbReference>
<evidence type="ECO:0000313" key="15">
    <source>
        <dbReference type="Proteomes" id="UP000095727"/>
    </source>
</evidence>
<evidence type="ECO:0000313" key="14">
    <source>
        <dbReference type="Proteomes" id="UP000095362"/>
    </source>
</evidence>
<evidence type="ECO:0000256" key="9">
    <source>
        <dbReference type="ARBA" id="ARBA00024202"/>
    </source>
</evidence>
<evidence type="ECO:0000313" key="12">
    <source>
        <dbReference type="EMBL" id="CUM97262.1"/>
    </source>
</evidence>
<dbReference type="Pfam" id="PF12911">
    <property type="entry name" value="OppC_N"/>
    <property type="match status" value="1"/>
</dbReference>
<dbReference type="InterPro" id="IPR050366">
    <property type="entry name" value="BP-dependent_transpt_permease"/>
</dbReference>
<dbReference type="GO" id="GO:0055085">
    <property type="term" value="P:transmembrane transport"/>
    <property type="evidence" value="ECO:0007669"/>
    <property type="project" value="InterPro"/>
</dbReference>
<proteinExistence type="inferred from homology"/>
<dbReference type="AlphaFoldDB" id="A0A174H609"/>
<feature type="transmembrane region" description="Helical" evidence="10">
    <location>
        <begin position="151"/>
        <end position="170"/>
    </location>
</feature>
<dbReference type="GO" id="GO:0005886">
    <property type="term" value="C:plasma membrane"/>
    <property type="evidence" value="ECO:0007669"/>
    <property type="project" value="UniProtKB-SubCell"/>
</dbReference>
<comment type="subcellular location">
    <subcellularLocation>
        <location evidence="1 10">Cell membrane</location>
        <topology evidence="1 10">Multi-pass membrane protein</topology>
    </subcellularLocation>
</comment>
<dbReference type="GO" id="GO:0015833">
    <property type="term" value="P:peptide transport"/>
    <property type="evidence" value="ECO:0007669"/>
    <property type="project" value="UniProtKB-KW"/>
</dbReference>
<dbReference type="InterPro" id="IPR000515">
    <property type="entry name" value="MetI-like"/>
</dbReference>
<gene>
    <name evidence="13" type="primary">oppC_2</name>
    <name evidence="12" type="synonym">oppC_3</name>
    <name evidence="13" type="ORF">ERS852481_02667</name>
    <name evidence="12" type="ORF">ERS852574_01904</name>
</gene>
<feature type="domain" description="ABC transmembrane type-1" evidence="11">
    <location>
        <begin position="112"/>
        <end position="301"/>
    </location>
</feature>
<dbReference type="GO" id="GO:0015031">
    <property type="term" value="P:protein transport"/>
    <property type="evidence" value="ECO:0007669"/>
    <property type="project" value="UniProtKB-KW"/>
</dbReference>
<evidence type="ECO:0000256" key="5">
    <source>
        <dbReference type="ARBA" id="ARBA00022856"/>
    </source>
</evidence>
<evidence type="ECO:0000313" key="13">
    <source>
        <dbReference type="EMBL" id="CUO69611.1"/>
    </source>
</evidence>
<name>A0A174H609_9FIRM</name>
<dbReference type="Proteomes" id="UP000095727">
    <property type="component" value="Unassembled WGS sequence"/>
</dbReference>
<dbReference type="PANTHER" id="PTHR43386:SF24">
    <property type="entry name" value="OLIGOPEPTIDE TRANSPORT SYSTEM PERMEASE PROTEIN AMID"/>
    <property type="match status" value="1"/>
</dbReference>
<protein>
    <submittedName>
        <fullName evidence="13">Oligopeptide transport system permease protein oppC</fullName>
    </submittedName>
</protein>
<keyword evidence="3" id="KW-1003">Cell membrane</keyword>
<keyword evidence="8 10" id="KW-0472">Membrane</keyword>
<dbReference type="EMBL" id="CYZK01000022">
    <property type="protein sequence ID" value="CUO69611.1"/>
    <property type="molecule type" value="Genomic_DNA"/>
</dbReference>
<keyword evidence="2 10" id="KW-0813">Transport</keyword>
<evidence type="ECO:0000256" key="2">
    <source>
        <dbReference type="ARBA" id="ARBA00022448"/>
    </source>
</evidence>
<evidence type="ECO:0000256" key="10">
    <source>
        <dbReference type="RuleBase" id="RU363032"/>
    </source>
</evidence>
<evidence type="ECO:0000256" key="8">
    <source>
        <dbReference type="ARBA" id="ARBA00023136"/>
    </source>
</evidence>
<reference evidence="14 15" key="1">
    <citation type="submission" date="2015-09" db="EMBL/GenBank/DDBJ databases">
        <authorList>
            <consortium name="Pathogen Informatics"/>
        </authorList>
    </citation>
    <scope>NUCLEOTIDE SEQUENCE [LARGE SCALE GENOMIC DNA]</scope>
    <source>
        <strain evidence="13 14">2789STDY5834866</strain>
        <strain evidence="12 15">2789STDY5834962</strain>
    </source>
</reference>
<dbReference type="SUPFAM" id="SSF161098">
    <property type="entry name" value="MetI-like"/>
    <property type="match status" value="1"/>
</dbReference>
<dbReference type="CDD" id="cd06261">
    <property type="entry name" value="TM_PBP2"/>
    <property type="match status" value="1"/>
</dbReference>
<dbReference type="InterPro" id="IPR025966">
    <property type="entry name" value="OppC_N"/>
</dbReference>
<feature type="transmembrane region" description="Helical" evidence="10">
    <location>
        <begin position="114"/>
        <end position="139"/>
    </location>
</feature>
<dbReference type="Pfam" id="PF00528">
    <property type="entry name" value="BPD_transp_1"/>
    <property type="match status" value="1"/>
</dbReference>
<evidence type="ECO:0000259" key="11">
    <source>
        <dbReference type="PROSITE" id="PS50928"/>
    </source>
</evidence>
<feature type="transmembrane region" description="Helical" evidence="10">
    <location>
        <begin position="51"/>
        <end position="72"/>
    </location>
</feature>
<sequence>MSTKEVVMTEEWNESDDFKRVGTEGLSGEDIGEKSLTYWADVWRRFRENKLAIFGLILLGLIVVLLFIGPMVTGQDYQLIDASIKNQGPSSAHWFGTDDMGRDLFTRVCVGGRISIYIGLCCTLVMFVIGALLGALAGLKGGLVDDIIMRICEFIGNLPYLIIVVILSMVLGRSMFSLVFAMSLTAWVGTARMVRGQILQIKEQDYVQAATALGASTGRIIVKHLLPNTLGIIMVDITMSVPGFIFSEAFLSYIGLGVRPPETSWGALASAGQQQLMFYPHELFFPCLMIVLTMLTFHLIGDGLSDALDPKLRK</sequence>
<comment type="similarity">
    <text evidence="9">Belongs to the binding-protein-dependent transport system permease family. OppBC subfamily.</text>
</comment>
<dbReference type="Proteomes" id="UP000095362">
    <property type="component" value="Unassembled WGS sequence"/>
</dbReference>
<keyword evidence="6" id="KW-0653">Protein transport</keyword>
<keyword evidence="5" id="KW-0571">Peptide transport</keyword>
<evidence type="ECO:0000256" key="4">
    <source>
        <dbReference type="ARBA" id="ARBA00022692"/>
    </source>
</evidence>
<dbReference type="PANTHER" id="PTHR43386">
    <property type="entry name" value="OLIGOPEPTIDE TRANSPORT SYSTEM PERMEASE PROTEIN APPC"/>
    <property type="match status" value="1"/>
</dbReference>
<dbReference type="InterPro" id="IPR035906">
    <property type="entry name" value="MetI-like_sf"/>
</dbReference>
<dbReference type="STRING" id="410072.ERS852525_02633"/>
<evidence type="ECO:0000256" key="1">
    <source>
        <dbReference type="ARBA" id="ARBA00004651"/>
    </source>
</evidence>
<dbReference type="RefSeq" id="WP_008374461.1">
    <property type="nucleotide sequence ID" value="NZ_CP070062.1"/>
</dbReference>
<feature type="transmembrane region" description="Helical" evidence="10">
    <location>
        <begin position="283"/>
        <end position="304"/>
    </location>
</feature>
<keyword evidence="4 10" id="KW-0812">Transmembrane</keyword>
<feature type="transmembrane region" description="Helical" evidence="10">
    <location>
        <begin position="229"/>
        <end position="256"/>
    </location>
</feature>
<keyword evidence="7 10" id="KW-1133">Transmembrane helix</keyword>
<organism evidence="13 14">
    <name type="scientific">Coprococcus comes</name>
    <dbReference type="NCBI Taxonomy" id="410072"/>
    <lineage>
        <taxon>Bacteria</taxon>
        <taxon>Bacillati</taxon>
        <taxon>Bacillota</taxon>
        <taxon>Clostridia</taxon>
        <taxon>Lachnospirales</taxon>
        <taxon>Lachnospiraceae</taxon>
        <taxon>Coprococcus</taxon>
    </lineage>
</organism>
<dbReference type="Gene3D" id="1.10.3720.10">
    <property type="entry name" value="MetI-like"/>
    <property type="match status" value="1"/>
</dbReference>
<dbReference type="PaxDb" id="410072-ERS852525_02633"/>
<dbReference type="GeneID" id="92825443"/>
<evidence type="ECO:0000256" key="7">
    <source>
        <dbReference type="ARBA" id="ARBA00022989"/>
    </source>
</evidence>
<evidence type="ECO:0000256" key="3">
    <source>
        <dbReference type="ARBA" id="ARBA00022475"/>
    </source>
</evidence>
<dbReference type="PROSITE" id="PS50928">
    <property type="entry name" value="ABC_TM1"/>
    <property type="match status" value="1"/>
</dbReference>
<evidence type="ECO:0000256" key="6">
    <source>
        <dbReference type="ARBA" id="ARBA00022927"/>
    </source>
</evidence>